<dbReference type="InterPro" id="IPR001789">
    <property type="entry name" value="Sig_transdc_resp-reg_receiver"/>
</dbReference>
<dbReference type="GO" id="GO:0032993">
    <property type="term" value="C:protein-DNA complex"/>
    <property type="evidence" value="ECO:0007669"/>
    <property type="project" value="TreeGrafter"/>
</dbReference>
<dbReference type="Pfam" id="PF00072">
    <property type="entry name" value="Response_reg"/>
    <property type="match status" value="1"/>
</dbReference>
<dbReference type="GO" id="GO:0000156">
    <property type="term" value="F:phosphorelay response regulator activity"/>
    <property type="evidence" value="ECO:0007669"/>
    <property type="project" value="TreeGrafter"/>
</dbReference>
<sequence>MDSAPKLTLLVVEDEALIAESLRLTLEDLGYEVLATCYTFAEAQQAFAGPRPDLVLLDINLGGPPQQSGLELAQLLREAQGPPFLFLTAYSDFDTIRQAARLQPSGYLIKPVNGVTLFAAIQTAIERAAAHQPAPLPHPNAPAAPVPDFFFVKRGAFAHKLYWRDVASLEAGKNYVTLRAPALRLSHAIRGSLAYVLDQLLPPSLLNSFIRVNRRTSLNAAFITGYNDEHVYCAGESYENGRMAQEQLQRLQLK</sequence>
<dbReference type="RefSeq" id="WP_171591861.1">
    <property type="nucleotide sequence ID" value="NZ_CP053538.1"/>
</dbReference>
<feature type="domain" description="Response regulatory" evidence="3">
    <location>
        <begin position="8"/>
        <end position="125"/>
    </location>
</feature>
<evidence type="ECO:0000313" key="5">
    <source>
        <dbReference type="Proteomes" id="UP000501623"/>
    </source>
</evidence>
<dbReference type="Gene3D" id="3.40.50.2300">
    <property type="match status" value="1"/>
</dbReference>
<proteinExistence type="predicted"/>
<evidence type="ECO:0000259" key="3">
    <source>
        <dbReference type="PROSITE" id="PS50110"/>
    </source>
</evidence>
<keyword evidence="1" id="KW-0238">DNA-binding</keyword>
<dbReference type="PANTHER" id="PTHR48111:SF69">
    <property type="entry name" value="RESPONSE REGULATOR RECEIVER"/>
    <property type="match status" value="1"/>
</dbReference>
<accession>A0A6M6BIQ8</accession>
<reference evidence="4 5" key="1">
    <citation type="submission" date="2020-05" db="EMBL/GenBank/DDBJ databases">
        <title>Complete genome sequence of Hymenobacter sp. TS19 in Coasted Sand Dune.</title>
        <authorList>
            <person name="Lee J.-H."/>
            <person name="Jung J.-H."/>
            <person name="Jeong S."/>
            <person name="Zhao L."/>
            <person name="Kim M.-K."/>
            <person name="Seo H.-S."/>
            <person name="Lim S."/>
        </authorList>
    </citation>
    <scope>NUCLEOTIDE SEQUENCE [LARGE SCALE GENOMIC DNA]</scope>
    <source>
        <strain evidence="4 5">TS19</strain>
    </source>
</reference>
<dbReference type="PANTHER" id="PTHR48111">
    <property type="entry name" value="REGULATOR OF RPOS"/>
    <property type="match status" value="1"/>
</dbReference>
<dbReference type="InterPro" id="IPR011006">
    <property type="entry name" value="CheY-like_superfamily"/>
</dbReference>
<evidence type="ECO:0000256" key="1">
    <source>
        <dbReference type="ARBA" id="ARBA00023125"/>
    </source>
</evidence>
<dbReference type="CDD" id="cd17534">
    <property type="entry name" value="REC_DC-like"/>
    <property type="match status" value="1"/>
</dbReference>
<dbReference type="SUPFAM" id="SSF52172">
    <property type="entry name" value="CheY-like"/>
    <property type="match status" value="1"/>
</dbReference>
<keyword evidence="2" id="KW-0597">Phosphoprotein</keyword>
<dbReference type="Proteomes" id="UP000501623">
    <property type="component" value="Chromosome"/>
</dbReference>
<keyword evidence="5" id="KW-1185">Reference proteome</keyword>
<evidence type="ECO:0000313" key="4">
    <source>
        <dbReference type="EMBL" id="QJX47768.1"/>
    </source>
</evidence>
<dbReference type="AlphaFoldDB" id="A0A6M6BIQ8"/>
<dbReference type="EMBL" id="CP053538">
    <property type="protein sequence ID" value="QJX47768.1"/>
    <property type="molecule type" value="Genomic_DNA"/>
</dbReference>
<name>A0A6M6BIQ8_9BACT</name>
<dbReference type="KEGG" id="hts:HMJ29_12785"/>
<gene>
    <name evidence="4" type="ORF">HMJ29_12785</name>
</gene>
<dbReference type="GO" id="GO:0006355">
    <property type="term" value="P:regulation of DNA-templated transcription"/>
    <property type="evidence" value="ECO:0007669"/>
    <property type="project" value="TreeGrafter"/>
</dbReference>
<feature type="modified residue" description="4-aspartylphosphate" evidence="2">
    <location>
        <position position="58"/>
    </location>
</feature>
<organism evidence="4 5">
    <name type="scientific">Hymenobacter taeanensis</name>
    <dbReference type="NCBI Taxonomy" id="2735321"/>
    <lineage>
        <taxon>Bacteria</taxon>
        <taxon>Pseudomonadati</taxon>
        <taxon>Bacteroidota</taxon>
        <taxon>Cytophagia</taxon>
        <taxon>Cytophagales</taxon>
        <taxon>Hymenobacteraceae</taxon>
        <taxon>Hymenobacter</taxon>
    </lineage>
</organism>
<dbReference type="InterPro" id="IPR039420">
    <property type="entry name" value="WalR-like"/>
</dbReference>
<dbReference type="PROSITE" id="PS50110">
    <property type="entry name" value="RESPONSE_REGULATORY"/>
    <property type="match status" value="1"/>
</dbReference>
<dbReference type="GO" id="GO:0000976">
    <property type="term" value="F:transcription cis-regulatory region binding"/>
    <property type="evidence" value="ECO:0007669"/>
    <property type="project" value="TreeGrafter"/>
</dbReference>
<protein>
    <submittedName>
        <fullName evidence="4">Response regulator</fullName>
    </submittedName>
</protein>
<dbReference type="SMART" id="SM00448">
    <property type="entry name" value="REC"/>
    <property type="match status" value="1"/>
</dbReference>
<dbReference type="GO" id="GO:0005829">
    <property type="term" value="C:cytosol"/>
    <property type="evidence" value="ECO:0007669"/>
    <property type="project" value="TreeGrafter"/>
</dbReference>
<evidence type="ECO:0000256" key="2">
    <source>
        <dbReference type="PROSITE-ProRule" id="PRU00169"/>
    </source>
</evidence>